<name>A0A0B1SR54_OESDE</name>
<dbReference type="Pfam" id="PF07687">
    <property type="entry name" value="M20_dimer"/>
    <property type="match status" value="1"/>
</dbReference>
<protein>
    <recommendedName>
        <fullName evidence="6">Peptidase M20 dimerisation domain-containing protein</fullName>
    </recommendedName>
</protein>
<accession>A0A0B1SR54</accession>
<gene>
    <name evidence="7" type="ORF">OESDEN_12783</name>
</gene>
<evidence type="ECO:0000256" key="1">
    <source>
        <dbReference type="ARBA" id="ARBA00001947"/>
    </source>
</evidence>
<dbReference type="EMBL" id="KN557750">
    <property type="protein sequence ID" value="KHJ87444.1"/>
    <property type="molecule type" value="Genomic_DNA"/>
</dbReference>
<dbReference type="SUPFAM" id="SSF55031">
    <property type="entry name" value="Bacterial exopeptidase dimerisation domain"/>
    <property type="match status" value="1"/>
</dbReference>
<reference evidence="7 8" key="1">
    <citation type="submission" date="2014-03" db="EMBL/GenBank/DDBJ databases">
        <title>Draft genome of the hookworm Oesophagostomum dentatum.</title>
        <authorList>
            <person name="Mitreva M."/>
        </authorList>
    </citation>
    <scope>NUCLEOTIDE SEQUENCE [LARGE SCALE GENOMIC DNA]</scope>
    <source>
        <strain evidence="7 8">OD-Hann</strain>
    </source>
</reference>
<dbReference type="Gene3D" id="3.40.630.10">
    <property type="entry name" value="Zn peptidases"/>
    <property type="match status" value="1"/>
</dbReference>
<comment type="cofactor">
    <cofactor evidence="1">
        <name>Zn(2+)</name>
        <dbReference type="ChEBI" id="CHEBI:29105"/>
    </cofactor>
</comment>
<proteinExistence type="inferred from homology"/>
<evidence type="ECO:0000256" key="2">
    <source>
        <dbReference type="ARBA" id="ARBA00006247"/>
    </source>
</evidence>
<dbReference type="InterPro" id="IPR050072">
    <property type="entry name" value="Peptidase_M20A"/>
</dbReference>
<dbReference type="Gene3D" id="3.30.70.360">
    <property type="match status" value="1"/>
</dbReference>
<evidence type="ECO:0000313" key="7">
    <source>
        <dbReference type="EMBL" id="KHJ87444.1"/>
    </source>
</evidence>
<dbReference type="Proteomes" id="UP000053660">
    <property type="component" value="Unassembled WGS sequence"/>
</dbReference>
<keyword evidence="3" id="KW-0479">Metal-binding</keyword>
<dbReference type="InterPro" id="IPR011650">
    <property type="entry name" value="Peptidase_M20_dimer"/>
</dbReference>
<dbReference type="PANTHER" id="PTHR43808:SF8">
    <property type="entry name" value="PEPTIDASE M20 DIMERISATION DOMAIN-CONTAINING PROTEIN"/>
    <property type="match status" value="1"/>
</dbReference>
<dbReference type="PANTHER" id="PTHR43808">
    <property type="entry name" value="ACETYLORNITHINE DEACETYLASE"/>
    <property type="match status" value="1"/>
</dbReference>
<evidence type="ECO:0000256" key="5">
    <source>
        <dbReference type="ARBA" id="ARBA00022833"/>
    </source>
</evidence>
<dbReference type="InterPro" id="IPR036264">
    <property type="entry name" value="Bact_exopeptidase_dim_dom"/>
</dbReference>
<comment type="similarity">
    <text evidence="2">Belongs to the peptidase M20A family.</text>
</comment>
<evidence type="ECO:0000259" key="6">
    <source>
        <dbReference type="Pfam" id="PF07687"/>
    </source>
</evidence>
<keyword evidence="5" id="KW-0862">Zinc</keyword>
<feature type="domain" description="Peptidase M20 dimerisation" evidence="6">
    <location>
        <begin position="10"/>
        <end position="59"/>
    </location>
</feature>
<organism evidence="7 8">
    <name type="scientific">Oesophagostomum dentatum</name>
    <name type="common">Nodular worm</name>
    <dbReference type="NCBI Taxonomy" id="61180"/>
    <lineage>
        <taxon>Eukaryota</taxon>
        <taxon>Metazoa</taxon>
        <taxon>Ecdysozoa</taxon>
        <taxon>Nematoda</taxon>
        <taxon>Chromadorea</taxon>
        <taxon>Rhabditida</taxon>
        <taxon>Rhabditina</taxon>
        <taxon>Rhabditomorpha</taxon>
        <taxon>Strongyloidea</taxon>
        <taxon>Strongylidae</taxon>
        <taxon>Oesophagostomum</taxon>
    </lineage>
</organism>
<evidence type="ECO:0000256" key="4">
    <source>
        <dbReference type="ARBA" id="ARBA00022801"/>
    </source>
</evidence>
<evidence type="ECO:0000313" key="8">
    <source>
        <dbReference type="Proteomes" id="UP000053660"/>
    </source>
</evidence>
<keyword evidence="4" id="KW-0378">Hydrolase</keyword>
<dbReference type="OrthoDB" id="3064516at2759"/>
<dbReference type="AlphaFoldDB" id="A0A0B1SR54"/>
<keyword evidence="8" id="KW-1185">Reference proteome</keyword>
<dbReference type="GO" id="GO:0016787">
    <property type="term" value="F:hydrolase activity"/>
    <property type="evidence" value="ECO:0007669"/>
    <property type="project" value="UniProtKB-KW"/>
</dbReference>
<sequence>MRQTRHYARLIFRATTVNIGIIEGGQAQNAFAEDAYARIFVRVTTSVADVQKKLEDIVAGRATIELLSYNEPVALDLPPMPYPNDQVAFNTDLAYYSKLSTLKGRYLFGAGSIKVAHCDREFVPKNELHACTDALIALALKLCS</sequence>
<evidence type="ECO:0000256" key="3">
    <source>
        <dbReference type="ARBA" id="ARBA00022723"/>
    </source>
</evidence>